<reference evidence="2 3" key="1">
    <citation type="submission" date="2019-05" db="EMBL/GenBank/DDBJ databases">
        <title>Another draft genome of Portunus trituberculatus and its Hox gene families provides insights of decapod evolution.</title>
        <authorList>
            <person name="Jeong J.-H."/>
            <person name="Song I."/>
            <person name="Kim S."/>
            <person name="Choi T."/>
            <person name="Kim D."/>
            <person name="Ryu S."/>
            <person name="Kim W."/>
        </authorList>
    </citation>
    <scope>NUCLEOTIDE SEQUENCE [LARGE SCALE GENOMIC DNA]</scope>
    <source>
        <tissue evidence="2">Muscle</tissue>
    </source>
</reference>
<sequence>MRISSCAFLTHKYEVSCVQVHTLLHISILPLLMIRPTPQYCLTPGPRAGKFPDIDKETRRSDEEEYDGLLRGGKK</sequence>
<evidence type="ECO:0000313" key="3">
    <source>
        <dbReference type="Proteomes" id="UP000324222"/>
    </source>
</evidence>
<keyword evidence="3" id="KW-1185">Reference proteome</keyword>
<feature type="compositionally biased region" description="Basic and acidic residues" evidence="1">
    <location>
        <begin position="50"/>
        <end position="62"/>
    </location>
</feature>
<dbReference type="EMBL" id="VSRR010044778">
    <property type="protein sequence ID" value="MPC77002.1"/>
    <property type="molecule type" value="Genomic_DNA"/>
</dbReference>
<protein>
    <submittedName>
        <fullName evidence="2">Uncharacterized protein</fullName>
    </submittedName>
</protein>
<name>A0A5B7HZZ3_PORTR</name>
<gene>
    <name evidence="2" type="ORF">E2C01_071439</name>
</gene>
<dbReference type="Proteomes" id="UP000324222">
    <property type="component" value="Unassembled WGS sequence"/>
</dbReference>
<feature type="region of interest" description="Disordered" evidence="1">
    <location>
        <begin position="46"/>
        <end position="75"/>
    </location>
</feature>
<organism evidence="2 3">
    <name type="scientific">Portunus trituberculatus</name>
    <name type="common">Swimming crab</name>
    <name type="synonym">Neptunus trituberculatus</name>
    <dbReference type="NCBI Taxonomy" id="210409"/>
    <lineage>
        <taxon>Eukaryota</taxon>
        <taxon>Metazoa</taxon>
        <taxon>Ecdysozoa</taxon>
        <taxon>Arthropoda</taxon>
        <taxon>Crustacea</taxon>
        <taxon>Multicrustacea</taxon>
        <taxon>Malacostraca</taxon>
        <taxon>Eumalacostraca</taxon>
        <taxon>Eucarida</taxon>
        <taxon>Decapoda</taxon>
        <taxon>Pleocyemata</taxon>
        <taxon>Brachyura</taxon>
        <taxon>Eubrachyura</taxon>
        <taxon>Portunoidea</taxon>
        <taxon>Portunidae</taxon>
        <taxon>Portuninae</taxon>
        <taxon>Portunus</taxon>
    </lineage>
</organism>
<proteinExistence type="predicted"/>
<evidence type="ECO:0000313" key="2">
    <source>
        <dbReference type="EMBL" id="MPC77002.1"/>
    </source>
</evidence>
<evidence type="ECO:0000256" key="1">
    <source>
        <dbReference type="SAM" id="MobiDB-lite"/>
    </source>
</evidence>
<accession>A0A5B7HZZ3</accession>
<comment type="caution">
    <text evidence="2">The sequence shown here is derived from an EMBL/GenBank/DDBJ whole genome shotgun (WGS) entry which is preliminary data.</text>
</comment>
<dbReference type="AlphaFoldDB" id="A0A5B7HZZ3"/>